<dbReference type="InterPro" id="IPR010559">
    <property type="entry name" value="Sig_transdc_His_kin_internal"/>
</dbReference>
<name>A0A4R6UVT0_9GAMM</name>
<comment type="caution">
    <text evidence="3">The sequence shown here is derived from an EMBL/GenBank/DDBJ whole genome shotgun (WGS) entry which is preliminary data.</text>
</comment>
<evidence type="ECO:0000256" key="1">
    <source>
        <dbReference type="SAM" id="Phobius"/>
    </source>
</evidence>
<dbReference type="InterPro" id="IPR036890">
    <property type="entry name" value="HATPase_C_sf"/>
</dbReference>
<keyword evidence="4" id="KW-1185">Reference proteome</keyword>
<dbReference type="GO" id="GO:0016020">
    <property type="term" value="C:membrane"/>
    <property type="evidence" value="ECO:0007669"/>
    <property type="project" value="InterPro"/>
</dbReference>
<dbReference type="EMBL" id="SNYM01000003">
    <property type="protein sequence ID" value="TDQ49953.1"/>
    <property type="molecule type" value="Genomic_DNA"/>
</dbReference>
<dbReference type="PANTHER" id="PTHR34220">
    <property type="entry name" value="SENSOR HISTIDINE KINASE YPDA"/>
    <property type="match status" value="1"/>
</dbReference>
<sequence>MKPYPSAQLPGDGLGGIDYAEGMQKKLKPAPKGIALLLNWRRVSFVLIVSLSLGLLMGLTFWQSGVMSIVVRTVGIAFVAMLVFGLFEQWPRRLPSWLARWVLQVLAVGLAMPVTTFCIYLASTPADAPPFWQVQDRLGGFMILTVLGVLLAPWAALGALVRQKDAIARHQALAFELERSELERQATDARLHLLQAQVAPHFLFNTLANVQALVESGSPKAPSVLRSLIAYLRAAVPRLHEPVTTLGLELDLVRAYLDLMRMRMPDRLQFALHVDSTTTGLRCPPMTLLTLVENAVRHGIDPSEEGGRIDIFVERTGERCLVRVSDTGIGLGKAGRGLGTGLSTLRERLQLVFGDEAELRISEQQPRGVRAELDLPARGISA</sequence>
<dbReference type="PANTHER" id="PTHR34220:SF9">
    <property type="entry name" value="SIGNAL TRANSDUCTION HISTIDINE KINASE INTERNAL REGION DOMAIN-CONTAINING PROTEIN"/>
    <property type="match status" value="1"/>
</dbReference>
<dbReference type="Gene3D" id="3.30.565.10">
    <property type="entry name" value="Histidine kinase-like ATPase, C-terminal domain"/>
    <property type="match status" value="1"/>
</dbReference>
<accession>A0A4R6UVT0</accession>
<dbReference type="InterPro" id="IPR050640">
    <property type="entry name" value="Bact_2-comp_sensor_kinase"/>
</dbReference>
<keyword evidence="3" id="KW-0808">Transferase</keyword>
<feature type="domain" description="Histidine kinase/HSP90-like ATPase" evidence="2">
    <location>
        <begin position="283"/>
        <end position="379"/>
    </location>
</feature>
<dbReference type="Pfam" id="PF02518">
    <property type="entry name" value="HATPase_c"/>
    <property type="match status" value="1"/>
</dbReference>
<dbReference type="AlphaFoldDB" id="A0A4R6UVT0"/>
<reference evidence="3 4" key="1">
    <citation type="submission" date="2019-03" db="EMBL/GenBank/DDBJ databases">
        <title>Genomic Encyclopedia of Type Strains, Phase IV (KMG-IV): sequencing the most valuable type-strain genomes for metagenomic binning, comparative biology and taxonomic classification.</title>
        <authorList>
            <person name="Goeker M."/>
        </authorList>
    </citation>
    <scope>NUCLEOTIDE SEQUENCE [LARGE SCALE GENOMIC DNA]</scope>
    <source>
        <strain evidence="3 4">DSM 103792</strain>
    </source>
</reference>
<dbReference type="Pfam" id="PF06580">
    <property type="entry name" value="His_kinase"/>
    <property type="match status" value="1"/>
</dbReference>
<dbReference type="Proteomes" id="UP000295375">
    <property type="component" value="Unassembled WGS sequence"/>
</dbReference>
<dbReference type="SUPFAM" id="SSF55874">
    <property type="entry name" value="ATPase domain of HSP90 chaperone/DNA topoisomerase II/histidine kinase"/>
    <property type="match status" value="1"/>
</dbReference>
<organism evidence="3 4">
    <name type="scientific">Permianibacter aggregans</name>
    <dbReference type="NCBI Taxonomy" id="1510150"/>
    <lineage>
        <taxon>Bacteria</taxon>
        <taxon>Pseudomonadati</taxon>
        <taxon>Pseudomonadota</taxon>
        <taxon>Gammaproteobacteria</taxon>
        <taxon>Pseudomonadales</taxon>
        <taxon>Pseudomonadaceae</taxon>
        <taxon>Permianibacter</taxon>
    </lineage>
</organism>
<keyword evidence="1" id="KW-1133">Transmembrane helix</keyword>
<evidence type="ECO:0000259" key="2">
    <source>
        <dbReference type="SMART" id="SM00387"/>
    </source>
</evidence>
<evidence type="ECO:0000313" key="4">
    <source>
        <dbReference type="Proteomes" id="UP000295375"/>
    </source>
</evidence>
<gene>
    <name evidence="3" type="ORF">EV696_103328</name>
</gene>
<feature type="transmembrane region" description="Helical" evidence="1">
    <location>
        <begin position="142"/>
        <end position="161"/>
    </location>
</feature>
<evidence type="ECO:0000313" key="3">
    <source>
        <dbReference type="EMBL" id="TDQ49953.1"/>
    </source>
</evidence>
<keyword evidence="1" id="KW-0472">Membrane</keyword>
<dbReference type="InterPro" id="IPR003594">
    <property type="entry name" value="HATPase_dom"/>
</dbReference>
<keyword evidence="3" id="KW-0418">Kinase</keyword>
<protein>
    <submittedName>
        <fullName evidence="3">Signal transduction histidine kinase</fullName>
    </submittedName>
</protein>
<feature type="transmembrane region" description="Helical" evidence="1">
    <location>
        <begin position="69"/>
        <end position="87"/>
    </location>
</feature>
<dbReference type="SMART" id="SM00387">
    <property type="entry name" value="HATPase_c"/>
    <property type="match status" value="1"/>
</dbReference>
<dbReference type="RefSeq" id="WP_198325250.1">
    <property type="nucleotide sequence ID" value="NZ_CP037953.1"/>
</dbReference>
<proteinExistence type="predicted"/>
<keyword evidence="1" id="KW-0812">Transmembrane</keyword>
<dbReference type="GO" id="GO:0000155">
    <property type="term" value="F:phosphorelay sensor kinase activity"/>
    <property type="evidence" value="ECO:0007669"/>
    <property type="project" value="InterPro"/>
</dbReference>
<feature type="transmembrane region" description="Helical" evidence="1">
    <location>
        <begin position="43"/>
        <end position="63"/>
    </location>
</feature>
<feature type="transmembrane region" description="Helical" evidence="1">
    <location>
        <begin position="99"/>
        <end position="122"/>
    </location>
</feature>